<feature type="compositionally biased region" description="Polar residues" evidence="1">
    <location>
        <begin position="51"/>
        <end position="60"/>
    </location>
</feature>
<dbReference type="RefSeq" id="XP_029722958.2">
    <property type="nucleotide sequence ID" value="XM_029867098.2"/>
</dbReference>
<feature type="region of interest" description="Disordered" evidence="1">
    <location>
        <begin position="37"/>
        <end position="89"/>
    </location>
</feature>
<evidence type="ECO:0000313" key="2">
    <source>
        <dbReference type="EnsemblMetazoa" id="AALFPA23_018138.P26632"/>
    </source>
</evidence>
<reference evidence="2" key="2">
    <citation type="submission" date="2025-05" db="UniProtKB">
        <authorList>
            <consortium name="EnsemblMetazoa"/>
        </authorList>
    </citation>
    <scope>IDENTIFICATION</scope>
    <source>
        <strain evidence="2">Foshan</strain>
    </source>
</reference>
<name>A0ABM1ZG75_AEDAL</name>
<dbReference type="Proteomes" id="UP000069940">
    <property type="component" value="Unassembled WGS sequence"/>
</dbReference>
<proteinExistence type="predicted"/>
<sequence>MPRPSKRQKAAIDRENRKKARSSSLISIRVTEDVPDCIRNPSVEESGSVPDLQQPNSLAQISCREDDESSTDWSLDFQTMPSVDDPPSSPLREYDTHTMSAAIPETPLEFAFVDDSFISEFDLLVEEIEGTEHSEESWTEPPERYAPFSEERNMPVESGFSSEQQKWQNAANCRAHTPTEGMSPSFAACSEAEQPFSADGGSSTNATACLAEHPLPVQGIGSRNAELCQVEQPCPVEIVGSMCVAHCQAEQPLSAGGSCSTGAADIQLEKLISDGLSSLCALEGAAKPFGRSICTRVSTRTAECRSEQSFPAEESCSAKAKDGHVKQPFPAGIMNPSGTTDCRTEQPYSVDRSIFSSVEEHRTEHSFPDKGACNTTSHLSELAGIYLKSSIYEIYMDHSQITYSNKNEQIKGLSLFMFLIVLTRKAEQRETKYR</sequence>
<dbReference type="GeneID" id="109406299"/>
<evidence type="ECO:0000256" key="1">
    <source>
        <dbReference type="SAM" id="MobiDB-lite"/>
    </source>
</evidence>
<dbReference type="EnsemblMetazoa" id="AALFPA23_018138.R26632">
    <property type="protein sequence ID" value="AALFPA23_018138.P26632"/>
    <property type="gene ID" value="AALFPA23_018138"/>
</dbReference>
<feature type="compositionally biased region" description="Polar residues" evidence="1">
    <location>
        <begin position="71"/>
        <end position="81"/>
    </location>
</feature>
<organism evidence="2 3">
    <name type="scientific">Aedes albopictus</name>
    <name type="common">Asian tiger mosquito</name>
    <name type="synonym">Stegomyia albopicta</name>
    <dbReference type="NCBI Taxonomy" id="7160"/>
    <lineage>
        <taxon>Eukaryota</taxon>
        <taxon>Metazoa</taxon>
        <taxon>Ecdysozoa</taxon>
        <taxon>Arthropoda</taxon>
        <taxon>Hexapoda</taxon>
        <taxon>Insecta</taxon>
        <taxon>Pterygota</taxon>
        <taxon>Neoptera</taxon>
        <taxon>Endopterygota</taxon>
        <taxon>Diptera</taxon>
        <taxon>Nematocera</taxon>
        <taxon>Culicoidea</taxon>
        <taxon>Culicidae</taxon>
        <taxon>Culicinae</taxon>
        <taxon>Aedini</taxon>
        <taxon>Aedes</taxon>
        <taxon>Stegomyia</taxon>
    </lineage>
</organism>
<feature type="region of interest" description="Disordered" evidence="1">
    <location>
        <begin position="1"/>
        <end position="24"/>
    </location>
</feature>
<reference evidence="3" key="1">
    <citation type="journal article" date="2015" name="Proc. Natl. Acad. Sci. U.S.A.">
        <title>Genome sequence of the Asian Tiger mosquito, Aedes albopictus, reveals insights into its biology, genetics, and evolution.</title>
        <authorList>
            <person name="Chen X.G."/>
            <person name="Jiang X."/>
            <person name="Gu J."/>
            <person name="Xu M."/>
            <person name="Wu Y."/>
            <person name="Deng Y."/>
            <person name="Zhang C."/>
            <person name="Bonizzoni M."/>
            <person name="Dermauw W."/>
            <person name="Vontas J."/>
            <person name="Armbruster P."/>
            <person name="Huang X."/>
            <person name="Yang Y."/>
            <person name="Zhang H."/>
            <person name="He W."/>
            <person name="Peng H."/>
            <person name="Liu Y."/>
            <person name="Wu K."/>
            <person name="Chen J."/>
            <person name="Lirakis M."/>
            <person name="Topalis P."/>
            <person name="Van Leeuwen T."/>
            <person name="Hall A.B."/>
            <person name="Jiang X."/>
            <person name="Thorpe C."/>
            <person name="Mueller R.L."/>
            <person name="Sun C."/>
            <person name="Waterhouse R.M."/>
            <person name="Yan G."/>
            <person name="Tu Z.J."/>
            <person name="Fang X."/>
            <person name="James A.A."/>
        </authorList>
    </citation>
    <scope>NUCLEOTIDE SEQUENCE [LARGE SCALE GENOMIC DNA]</scope>
    <source>
        <strain evidence="3">Foshan</strain>
    </source>
</reference>
<evidence type="ECO:0000313" key="3">
    <source>
        <dbReference type="Proteomes" id="UP000069940"/>
    </source>
</evidence>
<keyword evidence="3" id="KW-1185">Reference proteome</keyword>
<accession>A0ABM1ZG75</accession>
<protein>
    <submittedName>
        <fullName evidence="2">Uncharacterized protein</fullName>
    </submittedName>
</protein>